<name>A0A6C0KYP5_9ZZZZ</name>
<sequence>MKVKRSKNSKQENKILELDNNIVRDYLKEHNTKKLSLNYLKKALNLKKSKVLYYCHHSNDIEKVKPHEVGSYRYSIDVFKYKE</sequence>
<proteinExistence type="predicted"/>
<organism evidence="1">
    <name type="scientific">viral metagenome</name>
    <dbReference type="NCBI Taxonomy" id="1070528"/>
    <lineage>
        <taxon>unclassified sequences</taxon>
        <taxon>metagenomes</taxon>
        <taxon>organismal metagenomes</taxon>
    </lineage>
</organism>
<protein>
    <submittedName>
        <fullName evidence="1">Uncharacterized protein</fullName>
    </submittedName>
</protein>
<accession>A0A6C0KYP5</accession>
<dbReference type="AlphaFoldDB" id="A0A6C0KYP5"/>
<reference evidence="1" key="1">
    <citation type="journal article" date="2020" name="Nature">
        <title>Giant virus diversity and host interactions through global metagenomics.</title>
        <authorList>
            <person name="Schulz F."/>
            <person name="Roux S."/>
            <person name="Paez-Espino D."/>
            <person name="Jungbluth S."/>
            <person name="Walsh D.A."/>
            <person name="Denef V.J."/>
            <person name="McMahon K.D."/>
            <person name="Konstantinidis K.T."/>
            <person name="Eloe-Fadrosh E.A."/>
            <person name="Kyrpides N.C."/>
            <person name="Woyke T."/>
        </authorList>
    </citation>
    <scope>NUCLEOTIDE SEQUENCE</scope>
    <source>
        <strain evidence="1">GVMAG-S-ERX555907-102</strain>
    </source>
</reference>
<evidence type="ECO:0000313" key="1">
    <source>
        <dbReference type="EMBL" id="QHU22383.1"/>
    </source>
</evidence>
<dbReference type="EMBL" id="MN741006">
    <property type="protein sequence ID" value="QHU22383.1"/>
    <property type="molecule type" value="Genomic_DNA"/>
</dbReference>